<dbReference type="PANTHER" id="PTHR43265">
    <property type="entry name" value="ESTERASE ESTD"/>
    <property type="match status" value="1"/>
</dbReference>
<dbReference type="EMBL" id="JBHSWV010000773">
    <property type="protein sequence ID" value="MFC6769534.1"/>
    <property type="molecule type" value="Genomic_DNA"/>
</dbReference>
<dbReference type="Proteomes" id="UP001596383">
    <property type="component" value="Unassembled WGS sequence"/>
</dbReference>
<keyword evidence="1" id="KW-0378">Hydrolase</keyword>
<dbReference type="GO" id="GO:0016787">
    <property type="term" value="F:hydrolase activity"/>
    <property type="evidence" value="ECO:0007669"/>
    <property type="project" value="UniProtKB-KW"/>
</dbReference>
<evidence type="ECO:0000313" key="2">
    <source>
        <dbReference type="Proteomes" id="UP001596383"/>
    </source>
</evidence>
<evidence type="ECO:0000313" key="1">
    <source>
        <dbReference type="EMBL" id="MFC6769534.1"/>
    </source>
</evidence>
<protein>
    <submittedName>
        <fullName evidence="1">Alpha/beta hydrolase</fullName>
    </submittedName>
</protein>
<feature type="non-terminal residue" evidence="1">
    <location>
        <position position="1"/>
    </location>
</feature>
<proteinExistence type="predicted"/>
<organism evidence="1 2">
    <name type="scientific">Natrinema soli</name>
    <dbReference type="NCBI Taxonomy" id="1930624"/>
    <lineage>
        <taxon>Archaea</taxon>
        <taxon>Methanobacteriati</taxon>
        <taxon>Methanobacteriota</taxon>
        <taxon>Stenosarchaea group</taxon>
        <taxon>Halobacteria</taxon>
        <taxon>Halobacteriales</taxon>
        <taxon>Natrialbaceae</taxon>
        <taxon>Natrinema</taxon>
    </lineage>
</organism>
<name>A0ABD5SWW4_9EURY</name>
<dbReference type="Gene3D" id="3.40.50.1820">
    <property type="entry name" value="alpha/beta hydrolase"/>
    <property type="match status" value="1"/>
</dbReference>
<comment type="caution">
    <text evidence="1">The sequence shown here is derived from an EMBL/GenBank/DDBJ whole genome shotgun (WGS) entry which is preliminary data.</text>
</comment>
<dbReference type="AlphaFoldDB" id="A0ABD5SWW4"/>
<dbReference type="SUPFAM" id="SSF53474">
    <property type="entry name" value="alpha/beta-Hydrolases"/>
    <property type="match status" value="1"/>
</dbReference>
<dbReference type="PANTHER" id="PTHR43265:SF1">
    <property type="entry name" value="ESTERASE ESTD"/>
    <property type="match status" value="1"/>
</dbReference>
<gene>
    <name evidence="1" type="ORF">ACFQE6_32215</name>
</gene>
<dbReference type="InterPro" id="IPR053145">
    <property type="entry name" value="AB_hydrolase_Est10"/>
</dbReference>
<dbReference type="InterPro" id="IPR029058">
    <property type="entry name" value="AB_hydrolase_fold"/>
</dbReference>
<reference evidence="1 2" key="1">
    <citation type="journal article" date="2019" name="Int. J. Syst. Evol. Microbiol.">
        <title>The Global Catalogue of Microorganisms (GCM) 10K type strain sequencing project: providing services to taxonomists for standard genome sequencing and annotation.</title>
        <authorList>
            <consortium name="The Broad Institute Genomics Platform"/>
            <consortium name="The Broad Institute Genome Sequencing Center for Infectious Disease"/>
            <person name="Wu L."/>
            <person name="Ma J."/>
        </authorList>
    </citation>
    <scope>NUCLEOTIDE SEQUENCE [LARGE SCALE GENOMIC DNA]</scope>
    <source>
        <strain evidence="1 2">LMG 29247</strain>
    </source>
</reference>
<keyword evidence="2" id="KW-1185">Reference proteome</keyword>
<sequence length="159" mass="18163">VGLAAPARPYRELTLEQLEHKATVGSHEWADLRDKYETWVDESERVRTGEYEPDERLLGRPGAFWDSIAAYDHVQTAAEVDVPFRFLQGERDFQVTVADDLERWERELEGKSATTFETYEGLNHLFMPGEGESLAFAYAVRNNVAERVVDDIAAWVGEL</sequence>
<accession>A0ABD5SWW4</accession>